<evidence type="ECO:0008006" key="4">
    <source>
        <dbReference type="Google" id="ProtNLM"/>
    </source>
</evidence>
<feature type="chain" id="PRO_5038550734" description="Lipoprotein" evidence="1">
    <location>
        <begin position="22"/>
        <end position="120"/>
    </location>
</feature>
<dbReference type="EMBL" id="CP003322">
    <property type="protein sequence ID" value="AFC44251.1"/>
    <property type="molecule type" value="Genomic_DNA"/>
</dbReference>
<dbReference type="HOGENOM" id="CLU_126512_1_0_11"/>
<dbReference type="Proteomes" id="UP000008004">
    <property type="component" value="Chromosome"/>
</dbReference>
<gene>
    <name evidence="2" type="ordered locus">OCU_30320</name>
</gene>
<organism evidence="2 3">
    <name type="scientific">Mycobacterium intracellulare (strain ATCC 13950 / DSM 43223 / JCM 6384 / NCTC 13025 / 3600)</name>
    <dbReference type="NCBI Taxonomy" id="487521"/>
    <lineage>
        <taxon>Bacteria</taxon>
        <taxon>Bacillati</taxon>
        <taxon>Actinomycetota</taxon>
        <taxon>Actinomycetes</taxon>
        <taxon>Mycobacteriales</taxon>
        <taxon>Mycobacteriaceae</taxon>
        <taxon>Mycobacterium</taxon>
        <taxon>Mycobacterium avium complex (MAC)</taxon>
    </lineage>
</organism>
<dbReference type="SUPFAM" id="SSF49503">
    <property type="entry name" value="Cupredoxins"/>
    <property type="match status" value="1"/>
</dbReference>
<evidence type="ECO:0000256" key="1">
    <source>
        <dbReference type="SAM" id="SignalP"/>
    </source>
</evidence>
<dbReference type="eggNOG" id="ENOG50346Z9">
    <property type="taxonomic scope" value="Bacteria"/>
</dbReference>
<reference evidence="2 3" key="1">
    <citation type="journal article" date="2012" name="J. Bacteriol.">
        <title>Complete genome sequence of Mycobacterium intracellulare strain ATCC 13950T.</title>
        <authorList>
            <person name="Kim B.J."/>
            <person name="Choi B.S."/>
            <person name="Lim J.S."/>
            <person name="Choi I.Y."/>
            <person name="Lee J.H."/>
            <person name="Chun J."/>
            <person name="Kook Y.H."/>
            <person name="Kim B.J."/>
        </authorList>
    </citation>
    <scope>NUCLEOTIDE SEQUENCE [LARGE SCALE GENOMIC DNA]</scope>
    <source>
        <strain evidence="3">ATCC 13950 / DSM 43223 / JCM 6384 / NCTC 13025 / 3600</strain>
    </source>
</reference>
<evidence type="ECO:0000313" key="3">
    <source>
        <dbReference type="Proteomes" id="UP000008004"/>
    </source>
</evidence>
<dbReference type="InterPro" id="IPR008972">
    <property type="entry name" value="Cupredoxin"/>
</dbReference>
<feature type="signal peptide" evidence="1">
    <location>
        <begin position="1"/>
        <end position="21"/>
    </location>
</feature>
<sequence length="120" mass="12730">MTIRGTLLAAWVTALVCGLVACGGSTDKSPAAPLVIDVTIAHGQVTPTNATLQAKVRQQITLHVTSDVTDELHVHSTPDHKFQVAAAPHQTFDFAVEVPGNVAVELHHLDRTIATIQVQP</sequence>
<dbReference type="PROSITE" id="PS51257">
    <property type="entry name" value="PROKAR_LIPOPROTEIN"/>
    <property type="match status" value="1"/>
</dbReference>
<proteinExistence type="predicted"/>
<dbReference type="AlphaFoldDB" id="H8IRD0"/>
<dbReference type="KEGG" id="mia:OCU_30320"/>
<keyword evidence="1" id="KW-0732">Signal</keyword>
<dbReference type="PATRIC" id="fig|487521.10.peg.3045"/>
<protein>
    <recommendedName>
        <fullName evidence="4">Lipoprotein</fullName>
    </recommendedName>
</protein>
<name>H8IRD0_MYCIA</name>
<dbReference type="RefSeq" id="WP_009954667.1">
    <property type="nucleotide sequence ID" value="NC_016946.1"/>
</dbReference>
<evidence type="ECO:0000313" key="2">
    <source>
        <dbReference type="EMBL" id="AFC44251.1"/>
    </source>
</evidence>
<dbReference type="GeneID" id="77301461"/>
<accession>H8IRD0</accession>